<dbReference type="EMBL" id="JBBWWQ010000014">
    <property type="protein sequence ID" value="KAK8930719.1"/>
    <property type="molecule type" value="Genomic_DNA"/>
</dbReference>
<keyword evidence="2" id="KW-1185">Reference proteome</keyword>
<proteinExistence type="predicted"/>
<reference evidence="1 2" key="1">
    <citation type="journal article" date="2022" name="Nat. Plants">
        <title>Genomes of leafy and leafless Platanthera orchids illuminate the evolution of mycoheterotrophy.</title>
        <authorList>
            <person name="Li M.H."/>
            <person name="Liu K.W."/>
            <person name="Li Z."/>
            <person name="Lu H.C."/>
            <person name="Ye Q.L."/>
            <person name="Zhang D."/>
            <person name="Wang J.Y."/>
            <person name="Li Y.F."/>
            <person name="Zhong Z.M."/>
            <person name="Liu X."/>
            <person name="Yu X."/>
            <person name="Liu D.K."/>
            <person name="Tu X.D."/>
            <person name="Liu B."/>
            <person name="Hao Y."/>
            <person name="Liao X.Y."/>
            <person name="Jiang Y.T."/>
            <person name="Sun W.H."/>
            <person name="Chen J."/>
            <person name="Chen Y.Q."/>
            <person name="Ai Y."/>
            <person name="Zhai J.W."/>
            <person name="Wu S.S."/>
            <person name="Zhou Z."/>
            <person name="Hsiao Y.Y."/>
            <person name="Wu W.L."/>
            <person name="Chen Y.Y."/>
            <person name="Lin Y.F."/>
            <person name="Hsu J.L."/>
            <person name="Li C.Y."/>
            <person name="Wang Z.W."/>
            <person name="Zhao X."/>
            <person name="Zhong W.Y."/>
            <person name="Ma X.K."/>
            <person name="Ma L."/>
            <person name="Huang J."/>
            <person name="Chen G.Z."/>
            <person name="Huang M.Z."/>
            <person name="Huang L."/>
            <person name="Peng D.H."/>
            <person name="Luo Y.B."/>
            <person name="Zou S.Q."/>
            <person name="Chen S.P."/>
            <person name="Lan S."/>
            <person name="Tsai W.C."/>
            <person name="Van de Peer Y."/>
            <person name="Liu Z.J."/>
        </authorList>
    </citation>
    <scope>NUCLEOTIDE SEQUENCE [LARGE SCALE GENOMIC DNA]</scope>
    <source>
        <strain evidence="1">Lor287</strain>
    </source>
</reference>
<comment type="caution">
    <text evidence="1">The sequence shown here is derived from an EMBL/GenBank/DDBJ whole genome shotgun (WGS) entry which is preliminary data.</text>
</comment>
<dbReference type="AlphaFoldDB" id="A0AAP0B6D4"/>
<gene>
    <name evidence="1" type="ORF">KSP39_PZI016371</name>
</gene>
<protein>
    <submittedName>
        <fullName evidence="1">Uncharacterized protein</fullName>
    </submittedName>
</protein>
<name>A0AAP0B6D4_9ASPA</name>
<evidence type="ECO:0000313" key="2">
    <source>
        <dbReference type="Proteomes" id="UP001418222"/>
    </source>
</evidence>
<evidence type="ECO:0000313" key="1">
    <source>
        <dbReference type="EMBL" id="KAK8930719.1"/>
    </source>
</evidence>
<organism evidence="1 2">
    <name type="scientific">Platanthera zijinensis</name>
    <dbReference type="NCBI Taxonomy" id="2320716"/>
    <lineage>
        <taxon>Eukaryota</taxon>
        <taxon>Viridiplantae</taxon>
        <taxon>Streptophyta</taxon>
        <taxon>Embryophyta</taxon>
        <taxon>Tracheophyta</taxon>
        <taxon>Spermatophyta</taxon>
        <taxon>Magnoliopsida</taxon>
        <taxon>Liliopsida</taxon>
        <taxon>Asparagales</taxon>
        <taxon>Orchidaceae</taxon>
        <taxon>Orchidoideae</taxon>
        <taxon>Orchideae</taxon>
        <taxon>Orchidinae</taxon>
        <taxon>Platanthera</taxon>
    </lineage>
</organism>
<accession>A0AAP0B6D4</accession>
<sequence>MTSDHDEGATLLASLEASQDSRSLYLPFSAFFVPFKDFIFLDDYNPKAVKKKAG</sequence>
<dbReference type="Proteomes" id="UP001418222">
    <property type="component" value="Unassembled WGS sequence"/>
</dbReference>